<reference evidence="2 3" key="1">
    <citation type="submission" date="2018-08" db="EMBL/GenBank/DDBJ databases">
        <title>Diversity &amp; Physiological Properties of Lignin-Decomposing Actinobacteria from Soil.</title>
        <authorList>
            <person name="Roh S.G."/>
            <person name="Kim S.B."/>
        </authorList>
    </citation>
    <scope>NUCLEOTIDE SEQUENCE [LARGE SCALE GENOMIC DNA]</scope>
    <source>
        <strain evidence="2 3">MMS17-GH009</strain>
    </source>
</reference>
<dbReference type="Proteomes" id="UP000263377">
    <property type="component" value="Unassembled WGS sequence"/>
</dbReference>
<keyword evidence="3" id="KW-1185">Reference proteome</keyword>
<dbReference type="NCBIfam" id="NF041721">
    <property type="entry name" value="phane_AmcA_1"/>
    <property type="match status" value="1"/>
</dbReference>
<feature type="compositionally biased region" description="Polar residues" evidence="1">
    <location>
        <begin position="51"/>
        <end position="60"/>
    </location>
</feature>
<comment type="caution">
    <text evidence="2">The sequence shown here is derived from an EMBL/GenBank/DDBJ whole genome shotgun (WGS) entry which is preliminary data.</text>
</comment>
<organism evidence="2 3">
    <name type="scientific">Kitasatospora xanthocidica</name>
    <dbReference type="NCBI Taxonomy" id="83382"/>
    <lineage>
        <taxon>Bacteria</taxon>
        <taxon>Bacillati</taxon>
        <taxon>Actinomycetota</taxon>
        <taxon>Actinomycetes</taxon>
        <taxon>Kitasatosporales</taxon>
        <taxon>Streptomycetaceae</taxon>
        <taxon>Kitasatospora</taxon>
    </lineage>
</organism>
<accession>A0A372ZVC3</accession>
<dbReference type="AlphaFoldDB" id="A0A372ZVC3"/>
<gene>
    <name evidence="2" type="ORF">DR950_18060</name>
</gene>
<dbReference type="EMBL" id="QVIG01000001">
    <property type="protein sequence ID" value="RGD59444.1"/>
    <property type="molecule type" value="Genomic_DNA"/>
</dbReference>
<protein>
    <submittedName>
        <fullName evidence="2">Uncharacterized protein</fullName>
    </submittedName>
</protein>
<evidence type="ECO:0000313" key="2">
    <source>
        <dbReference type="EMBL" id="RGD59444.1"/>
    </source>
</evidence>
<evidence type="ECO:0000256" key="1">
    <source>
        <dbReference type="SAM" id="MobiDB-lite"/>
    </source>
</evidence>
<dbReference type="RefSeq" id="WP_117487642.1">
    <property type="nucleotide sequence ID" value="NZ_QVIG01000001.1"/>
</dbReference>
<evidence type="ECO:0000313" key="3">
    <source>
        <dbReference type="Proteomes" id="UP000263377"/>
    </source>
</evidence>
<proteinExistence type="predicted"/>
<sequence length="60" mass="6573">MTLLELLEASDAPVITDLIAATTAQPAVGKFDNRPTWDNATAAPAFDNRPTWDNWNKTSK</sequence>
<name>A0A372ZVC3_9ACTN</name>
<feature type="region of interest" description="Disordered" evidence="1">
    <location>
        <begin position="30"/>
        <end position="60"/>
    </location>
</feature>